<dbReference type="Pfam" id="PF22725">
    <property type="entry name" value="GFO_IDH_MocA_C3"/>
    <property type="match status" value="1"/>
</dbReference>
<sequence length="338" mass="36562">MTRVGIIGLGFMGKMHFRCYRALAGVQVVAICDTDKAKFRDTGGTAGNIQGAEAPLDFTGVGLYDDFDKMLAEANLDILSVTLPTYLHKDYAVKALNAGVNILCEKPLAMSVADGEQIVAAAKKSGKRLQVGHCIRFWPEYAKTKQIIDSGEYGKVLAATFQRLSLTPTWSWDNWLMDPAKSGSAALDLHIHDSDYVQYVFGMPKAVFSRSASGPAGQFDHIVTQYVYDSDCVVTAEGGWAMTGGFGFEMSFNIVLEKATISYDCTRRPAFKVAPAGGEAFMPEIAPGDGYSNEIEHFVQAVRGESVPEIITPAQSVDSLRLVLAEKESAATGRSVTI</sequence>
<evidence type="ECO:0000256" key="1">
    <source>
        <dbReference type="ARBA" id="ARBA00023002"/>
    </source>
</evidence>
<feature type="domain" description="GFO/IDH/MocA-like oxidoreductase" evidence="3">
    <location>
        <begin position="141"/>
        <end position="261"/>
    </location>
</feature>
<dbReference type="EMBL" id="JASCXX010000004">
    <property type="protein sequence ID" value="MDI6448330.1"/>
    <property type="molecule type" value="Genomic_DNA"/>
</dbReference>
<dbReference type="InterPro" id="IPR036291">
    <property type="entry name" value="NAD(P)-bd_dom_sf"/>
</dbReference>
<dbReference type="Gene3D" id="3.30.360.10">
    <property type="entry name" value="Dihydrodipicolinate Reductase, domain 2"/>
    <property type="match status" value="1"/>
</dbReference>
<dbReference type="GO" id="GO:0016491">
    <property type="term" value="F:oxidoreductase activity"/>
    <property type="evidence" value="ECO:0007669"/>
    <property type="project" value="UniProtKB-KW"/>
</dbReference>
<reference evidence="4" key="1">
    <citation type="submission" date="2023-05" db="EMBL/GenBank/DDBJ databases">
        <title>Anaerotaeda fermentans gen. nov., sp. nov., a novel anaerobic planctomycete of the new family within the order Sedimentisphaerales isolated from Taman Peninsula, Russia.</title>
        <authorList>
            <person name="Khomyakova M.A."/>
            <person name="Merkel A.Y."/>
            <person name="Slobodkin A.I."/>
        </authorList>
    </citation>
    <scope>NUCLEOTIDE SEQUENCE</scope>
    <source>
        <strain evidence="4">M17dextr</strain>
    </source>
</reference>
<keyword evidence="5" id="KW-1185">Reference proteome</keyword>
<dbReference type="InterPro" id="IPR055170">
    <property type="entry name" value="GFO_IDH_MocA-like_dom"/>
</dbReference>
<dbReference type="RefSeq" id="WP_349243736.1">
    <property type="nucleotide sequence ID" value="NZ_JASCXX010000004.1"/>
</dbReference>
<proteinExistence type="predicted"/>
<dbReference type="GO" id="GO:0000166">
    <property type="term" value="F:nucleotide binding"/>
    <property type="evidence" value="ECO:0007669"/>
    <property type="project" value="InterPro"/>
</dbReference>
<dbReference type="InterPro" id="IPR050463">
    <property type="entry name" value="Gfo/Idh/MocA_oxidrdct_glycsds"/>
</dbReference>
<dbReference type="Pfam" id="PF01408">
    <property type="entry name" value="GFO_IDH_MocA"/>
    <property type="match status" value="1"/>
</dbReference>
<dbReference type="SUPFAM" id="SSF55347">
    <property type="entry name" value="Glyceraldehyde-3-phosphate dehydrogenase-like, C-terminal domain"/>
    <property type="match status" value="1"/>
</dbReference>
<comment type="caution">
    <text evidence="4">The sequence shown here is derived from an EMBL/GenBank/DDBJ whole genome shotgun (WGS) entry which is preliminary data.</text>
</comment>
<feature type="domain" description="Gfo/Idh/MocA-like oxidoreductase N-terminal" evidence="2">
    <location>
        <begin position="3"/>
        <end position="133"/>
    </location>
</feature>
<evidence type="ECO:0000313" key="5">
    <source>
        <dbReference type="Proteomes" id="UP001431776"/>
    </source>
</evidence>
<accession>A0AAW6TUM3</accession>
<dbReference type="AlphaFoldDB" id="A0AAW6TUM3"/>
<dbReference type="InterPro" id="IPR000683">
    <property type="entry name" value="Gfo/Idh/MocA-like_OxRdtase_N"/>
</dbReference>
<dbReference type="PANTHER" id="PTHR43818:SF11">
    <property type="entry name" value="BCDNA.GH03377"/>
    <property type="match status" value="1"/>
</dbReference>
<evidence type="ECO:0000313" key="4">
    <source>
        <dbReference type="EMBL" id="MDI6448330.1"/>
    </source>
</evidence>
<gene>
    <name evidence="4" type="ORF">QJ522_04690</name>
</gene>
<name>A0AAW6TUM3_9BACT</name>
<evidence type="ECO:0000259" key="2">
    <source>
        <dbReference type="Pfam" id="PF01408"/>
    </source>
</evidence>
<keyword evidence="1" id="KW-0560">Oxidoreductase</keyword>
<dbReference type="SUPFAM" id="SSF51735">
    <property type="entry name" value="NAD(P)-binding Rossmann-fold domains"/>
    <property type="match status" value="1"/>
</dbReference>
<dbReference type="PANTHER" id="PTHR43818">
    <property type="entry name" value="BCDNA.GH03377"/>
    <property type="match status" value="1"/>
</dbReference>
<protein>
    <submittedName>
        <fullName evidence="4">Gfo/Idh/MocA family oxidoreductase</fullName>
    </submittedName>
</protein>
<dbReference type="Gene3D" id="3.40.50.720">
    <property type="entry name" value="NAD(P)-binding Rossmann-like Domain"/>
    <property type="match status" value="1"/>
</dbReference>
<dbReference type="Proteomes" id="UP001431776">
    <property type="component" value="Unassembled WGS sequence"/>
</dbReference>
<evidence type="ECO:0000259" key="3">
    <source>
        <dbReference type="Pfam" id="PF22725"/>
    </source>
</evidence>
<organism evidence="4 5">
    <name type="scientific">Anaerobaca lacustris</name>
    <dbReference type="NCBI Taxonomy" id="3044600"/>
    <lineage>
        <taxon>Bacteria</taxon>
        <taxon>Pseudomonadati</taxon>
        <taxon>Planctomycetota</taxon>
        <taxon>Phycisphaerae</taxon>
        <taxon>Sedimentisphaerales</taxon>
        <taxon>Anaerobacaceae</taxon>
        <taxon>Anaerobaca</taxon>
    </lineage>
</organism>